<evidence type="ECO:0000256" key="8">
    <source>
        <dbReference type="ARBA" id="ARBA00022962"/>
    </source>
</evidence>
<dbReference type="FunFam" id="3.40.50.620:FF:000001">
    <property type="entry name" value="GMP synthase [glutamine-hydrolyzing]"/>
    <property type="match status" value="1"/>
</dbReference>
<dbReference type="Pfam" id="PF00958">
    <property type="entry name" value="GMP_synt_C"/>
    <property type="match status" value="1"/>
</dbReference>
<dbReference type="PRINTS" id="PR00096">
    <property type="entry name" value="GATASE"/>
</dbReference>
<dbReference type="SUPFAM" id="SSF54810">
    <property type="entry name" value="GMP synthetase C-terminal dimerisation domain"/>
    <property type="match status" value="1"/>
</dbReference>
<dbReference type="Gene3D" id="3.40.50.880">
    <property type="match status" value="1"/>
</dbReference>
<dbReference type="Pfam" id="PF00117">
    <property type="entry name" value="GATase"/>
    <property type="match status" value="1"/>
</dbReference>
<dbReference type="SUPFAM" id="SSF52317">
    <property type="entry name" value="Class I glutamine amidotransferase-like"/>
    <property type="match status" value="1"/>
</dbReference>
<dbReference type="EMBL" id="CP016539">
    <property type="protein sequence ID" value="ANU18789.1"/>
    <property type="molecule type" value="Genomic_DNA"/>
</dbReference>
<dbReference type="FunFam" id="3.40.50.880:FF:000001">
    <property type="entry name" value="GMP synthase [glutamine-hydrolyzing]"/>
    <property type="match status" value="1"/>
</dbReference>
<dbReference type="EC" id="6.3.5.2" evidence="9"/>
<dbReference type="InterPro" id="IPR017926">
    <property type="entry name" value="GATASE"/>
</dbReference>
<dbReference type="InterPro" id="IPR022310">
    <property type="entry name" value="NAD/GMP_synthase"/>
</dbReference>
<dbReference type="Proteomes" id="UP000092650">
    <property type="component" value="Chromosome"/>
</dbReference>
<sequence>MLKEQKKIVVLDFGSQYNQLITRRIREIGVYSELHPHTITATEIKEMNATGIIFSGGPNSVYDENAFSIDPEIFEMGLPILGICYGMQLMALRMEGKVEKASNREYGKAELTLTKESSIFKDVPEEQIVWMSHGDLVTAAPPGFDVIATSPGCPIAAMANEERKLYGVQYHPEVRHSVYGNEMLRQFVFDVCGMKDEWSMENYIELEIAKIREQVGDKKVLCALSGGVDSSVVAVLIHKAIGDQLTCMFVDHGLLRKGEAESVMKTFADGFHMNVIKIDARERFLKKLEGVSDPEQKRKIIGNEFIYVFDDEAEKLKGMDFLAQGTLYTDIIESGTTTAQTIKSHHNVGGLPEDMQFELIEPLNTLFKDEVRALGTELGMPDEIVWRQPFPGPGLGIRIMGAVTEEKLEIVRESDWILRDEIKKAGLDRDIWQYFTVLPDIRSVGVMGDARTYDYAIGIRAVTSIDGMTSDWARIPWDVLEKISVRLVNEVDHINRVLYDITSKPPATIEWE</sequence>
<feature type="active site" evidence="9">
    <location>
        <position position="171"/>
    </location>
</feature>
<dbReference type="PROSITE" id="PS51273">
    <property type="entry name" value="GATASE_TYPE_1"/>
    <property type="match status" value="1"/>
</dbReference>
<dbReference type="RefSeq" id="WP_068868561.1">
    <property type="nucleotide sequence ID" value="NZ_CP016539.2"/>
</dbReference>
<dbReference type="CDD" id="cd01997">
    <property type="entry name" value="GMP_synthase_C"/>
    <property type="match status" value="1"/>
</dbReference>
<keyword evidence="6 9" id="KW-0658">Purine biosynthesis</keyword>
<dbReference type="PRINTS" id="PR00099">
    <property type="entry name" value="CPSGATASE"/>
</dbReference>
<dbReference type="InterPro" id="IPR004739">
    <property type="entry name" value="GMP_synth_GATase"/>
</dbReference>
<dbReference type="InterPro" id="IPR022955">
    <property type="entry name" value="GMP_synthase"/>
</dbReference>
<dbReference type="Pfam" id="PF02540">
    <property type="entry name" value="NAD_synthase"/>
    <property type="match status" value="1"/>
</dbReference>
<dbReference type="Gene3D" id="3.40.50.620">
    <property type="entry name" value="HUPs"/>
    <property type="match status" value="1"/>
</dbReference>
<evidence type="ECO:0000313" key="13">
    <source>
        <dbReference type="Proteomes" id="UP000092650"/>
    </source>
</evidence>
<evidence type="ECO:0000256" key="10">
    <source>
        <dbReference type="PROSITE-ProRule" id="PRU00886"/>
    </source>
</evidence>
<evidence type="ECO:0000256" key="1">
    <source>
        <dbReference type="ARBA" id="ARBA00002332"/>
    </source>
</evidence>
<dbReference type="InterPro" id="IPR001674">
    <property type="entry name" value="GMP_synth_C"/>
</dbReference>
<dbReference type="KEGG" id="ppla:BBI15_00250"/>
<dbReference type="CDD" id="cd01742">
    <property type="entry name" value="GATase1_GMP_Synthase"/>
    <property type="match status" value="1"/>
</dbReference>
<proteinExistence type="inferred from homology"/>
<comment type="catalytic activity">
    <reaction evidence="9">
        <text>XMP + L-glutamine + ATP + H2O = GMP + L-glutamate + AMP + diphosphate + 2 H(+)</text>
        <dbReference type="Rhea" id="RHEA:11680"/>
        <dbReference type="ChEBI" id="CHEBI:15377"/>
        <dbReference type="ChEBI" id="CHEBI:15378"/>
        <dbReference type="ChEBI" id="CHEBI:29985"/>
        <dbReference type="ChEBI" id="CHEBI:30616"/>
        <dbReference type="ChEBI" id="CHEBI:33019"/>
        <dbReference type="ChEBI" id="CHEBI:57464"/>
        <dbReference type="ChEBI" id="CHEBI:58115"/>
        <dbReference type="ChEBI" id="CHEBI:58359"/>
        <dbReference type="ChEBI" id="CHEBI:456215"/>
        <dbReference type="EC" id="6.3.5.2"/>
    </reaction>
</comment>
<name>A0A1C7E4X3_9BACL</name>
<keyword evidence="5 9" id="KW-0332">GMP biosynthesis</keyword>
<dbReference type="InterPro" id="IPR029062">
    <property type="entry name" value="Class_I_gatase-like"/>
</dbReference>
<dbReference type="FunFam" id="3.30.300.10:FF:000002">
    <property type="entry name" value="GMP synthase [glutamine-hydrolyzing]"/>
    <property type="match status" value="1"/>
</dbReference>
<dbReference type="NCBIfam" id="TIGR00884">
    <property type="entry name" value="guaA_Cterm"/>
    <property type="match status" value="1"/>
</dbReference>
<keyword evidence="8 9" id="KW-0315">Glutamine amidotransferase</keyword>
<protein>
    <recommendedName>
        <fullName evidence="9">GMP synthase [glutamine-hydrolyzing]</fullName>
        <ecNumber evidence="9">6.3.5.2</ecNumber>
    </recommendedName>
    <alternativeName>
        <fullName evidence="9">GMP synthetase</fullName>
    </alternativeName>
    <alternativeName>
        <fullName evidence="9">Glutamine amidotransferase</fullName>
    </alternativeName>
</protein>
<feature type="active site" description="Nucleophile" evidence="9">
    <location>
        <position position="84"/>
    </location>
</feature>
<evidence type="ECO:0000313" key="12">
    <source>
        <dbReference type="EMBL" id="ANU18789.1"/>
    </source>
</evidence>
<dbReference type="HAMAP" id="MF_00344">
    <property type="entry name" value="GMP_synthase"/>
    <property type="match status" value="1"/>
</dbReference>
<keyword evidence="7 9" id="KW-0067">ATP-binding</keyword>
<feature type="active site" evidence="9">
    <location>
        <position position="173"/>
    </location>
</feature>
<dbReference type="AlphaFoldDB" id="A0A1C7E4X3"/>
<evidence type="ECO:0000256" key="2">
    <source>
        <dbReference type="ARBA" id="ARBA00005153"/>
    </source>
</evidence>
<dbReference type="InterPro" id="IPR025777">
    <property type="entry name" value="GMPS_ATP_PPase_dom"/>
</dbReference>
<evidence type="ECO:0000256" key="7">
    <source>
        <dbReference type="ARBA" id="ARBA00022840"/>
    </source>
</evidence>
<keyword evidence="3 9" id="KW-0436">Ligase</keyword>
<dbReference type="Gene3D" id="3.30.300.10">
    <property type="match status" value="1"/>
</dbReference>
<accession>A0A1C7E4X3</accession>
<evidence type="ECO:0000256" key="9">
    <source>
        <dbReference type="HAMAP-Rule" id="MF_00344"/>
    </source>
</evidence>
<dbReference type="UniPathway" id="UPA00189">
    <property type="reaction ID" value="UER00296"/>
</dbReference>
<dbReference type="GO" id="GO:0005524">
    <property type="term" value="F:ATP binding"/>
    <property type="evidence" value="ECO:0007669"/>
    <property type="project" value="UniProtKB-UniRule"/>
</dbReference>
<evidence type="ECO:0000256" key="6">
    <source>
        <dbReference type="ARBA" id="ARBA00022755"/>
    </source>
</evidence>
<feature type="domain" description="GMPS ATP-PPase" evidence="11">
    <location>
        <begin position="198"/>
        <end position="387"/>
    </location>
</feature>
<dbReference type="PANTHER" id="PTHR11922:SF2">
    <property type="entry name" value="GMP SYNTHASE [GLUTAMINE-HYDROLYZING]"/>
    <property type="match status" value="1"/>
</dbReference>
<evidence type="ECO:0000256" key="4">
    <source>
        <dbReference type="ARBA" id="ARBA00022741"/>
    </source>
</evidence>
<evidence type="ECO:0000256" key="3">
    <source>
        <dbReference type="ARBA" id="ARBA00022598"/>
    </source>
</evidence>
<evidence type="ECO:0000259" key="11">
    <source>
        <dbReference type="PROSITE" id="PS51553"/>
    </source>
</evidence>
<dbReference type="NCBIfam" id="NF000848">
    <property type="entry name" value="PRK00074.1"/>
    <property type="match status" value="1"/>
</dbReference>
<comment type="function">
    <text evidence="1 9">Catalyzes the synthesis of GMP from XMP.</text>
</comment>
<comment type="pathway">
    <text evidence="2 9">Purine metabolism; GMP biosynthesis; GMP from XMP (L-Gln route): step 1/1.</text>
</comment>
<dbReference type="InterPro" id="IPR014729">
    <property type="entry name" value="Rossmann-like_a/b/a_fold"/>
</dbReference>
<keyword evidence="4 9" id="KW-0547">Nucleotide-binding</keyword>
<dbReference type="NCBIfam" id="TIGR00888">
    <property type="entry name" value="guaA_Nterm"/>
    <property type="match status" value="1"/>
</dbReference>
<dbReference type="OrthoDB" id="9802219at2"/>
<dbReference type="PROSITE" id="PS51553">
    <property type="entry name" value="GMPS_ATP_PPASE"/>
    <property type="match status" value="1"/>
</dbReference>
<dbReference type="PRINTS" id="PR00097">
    <property type="entry name" value="ANTSNTHASEII"/>
</dbReference>
<reference evidence="12" key="1">
    <citation type="submission" date="2016-10" db="EMBL/GenBank/DDBJ databases">
        <authorList>
            <person name="See-Too W.S."/>
        </authorList>
    </citation>
    <scope>NUCLEOTIDE SEQUENCE [LARGE SCALE GENOMIC DNA]</scope>
    <source>
        <strain evidence="12">DSM 23997</strain>
    </source>
</reference>
<evidence type="ECO:0000256" key="5">
    <source>
        <dbReference type="ARBA" id="ARBA00022749"/>
    </source>
</evidence>
<feature type="binding site" evidence="10">
    <location>
        <begin position="225"/>
        <end position="231"/>
    </location>
    <ligand>
        <name>ATP</name>
        <dbReference type="ChEBI" id="CHEBI:30616"/>
    </ligand>
</feature>
<gene>
    <name evidence="9" type="primary">guaA</name>
    <name evidence="12" type="ORF">BBI15_00250</name>
</gene>
<keyword evidence="13" id="KW-1185">Reference proteome</keyword>
<dbReference type="STRING" id="1038856.BBI15_00250"/>
<organism evidence="12 13">
    <name type="scientific">Planococcus plakortidis</name>
    <dbReference type="NCBI Taxonomy" id="1038856"/>
    <lineage>
        <taxon>Bacteria</taxon>
        <taxon>Bacillati</taxon>
        <taxon>Bacillota</taxon>
        <taxon>Bacilli</taxon>
        <taxon>Bacillales</taxon>
        <taxon>Caryophanaceae</taxon>
        <taxon>Planococcus</taxon>
    </lineage>
</organism>
<comment type="subunit">
    <text evidence="9">Homodimer.</text>
</comment>
<dbReference type="SUPFAM" id="SSF52402">
    <property type="entry name" value="Adenine nucleotide alpha hydrolases-like"/>
    <property type="match status" value="1"/>
</dbReference>
<dbReference type="PANTHER" id="PTHR11922">
    <property type="entry name" value="GMP SYNTHASE-RELATED"/>
    <property type="match status" value="1"/>
</dbReference>
<dbReference type="GO" id="GO:0003921">
    <property type="term" value="F:GMP synthase activity"/>
    <property type="evidence" value="ECO:0007669"/>
    <property type="project" value="InterPro"/>
</dbReference>
<dbReference type="GO" id="GO:0005829">
    <property type="term" value="C:cytosol"/>
    <property type="evidence" value="ECO:0007669"/>
    <property type="project" value="TreeGrafter"/>
</dbReference>